<sequence length="230" mass="25507">MTDADSRQIPLPATLLERAEALTAGPDRAILGITGAPGAGKSTIAEALVRHLNQHEEVAVLVPMDGFHLADVELARLGRADRKGAIDTFDGHGYLALLRRLRSECRHVVYAPGFERTLEQPISGSIPVLPQHRLVITEGNYLLVDSAPWREVRAELAQVWYCHIPAELRRQRLLDRHIRFGKDPEYAAQWIRAVDDPNARLVEPTRDHADLVLGEDGVVPSDVRHSAPLT</sequence>
<dbReference type="NCBIfam" id="NF006743">
    <property type="entry name" value="PRK09270.1-2"/>
    <property type="match status" value="1"/>
</dbReference>
<dbReference type="EMBL" id="DXBY01000097">
    <property type="protein sequence ID" value="HIZ35321.1"/>
    <property type="molecule type" value="Genomic_DNA"/>
</dbReference>
<evidence type="ECO:0000313" key="1">
    <source>
        <dbReference type="EMBL" id="HIZ35321.1"/>
    </source>
</evidence>
<name>A0A9D2EDT5_9MICO</name>
<organism evidence="1 2">
    <name type="scientific">Candidatus Ruania gallistercoris</name>
    <dbReference type="NCBI Taxonomy" id="2838746"/>
    <lineage>
        <taxon>Bacteria</taxon>
        <taxon>Bacillati</taxon>
        <taxon>Actinomycetota</taxon>
        <taxon>Actinomycetes</taxon>
        <taxon>Micrococcales</taxon>
        <taxon>Ruaniaceae</taxon>
        <taxon>Ruania</taxon>
    </lineage>
</organism>
<protein>
    <submittedName>
        <fullName evidence="1">Nucleoside/nucleotide kinase family protein</fullName>
    </submittedName>
</protein>
<dbReference type="PANTHER" id="PTHR10285">
    <property type="entry name" value="URIDINE KINASE"/>
    <property type="match status" value="1"/>
</dbReference>
<keyword evidence="1" id="KW-0418">Kinase</keyword>
<dbReference type="Pfam" id="PF03308">
    <property type="entry name" value="MeaB"/>
    <property type="match status" value="1"/>
</dbReference>
<dbReference type="Gene3D" id="3.40.50.300">
    <property type="entry name" value="P-loop containing nucleotide triphosphate hydrolases"/>
    <property type="match status" value="2"/>
</dbReference>
<proteinExistence type="predicted"/>
<evidence type="ECO:0000313" key="2">
    <source>
        <dbReference type="Proteomes" id="UP000824037"/>
    </source>
</evidence>
<reference evidence="1" key="2">
    <citation type="submission" date="2021-04" db="EMBL/GenBank/DDBJ databases">
        <authorList>
            <person name="Gilroy R."/>
        </authorList>
    </citation>
    <scope>NUCLEOTIDE SEQUENCE</scope>
    <source>
        <strain evidence="1">ChiGjej4B4-7305</strain>
    </source>
</reference>
<accession>A0A9D2EDT5</accession>
<dbReference type="Proteomes" id="UP000824037">
    <property type="component" value="Unassembled WGS sequence"/>
</dbReference>
<comment type="caution">
    <text evidence="1">The sequence shown here is derived from an EMBL/GenBank/DDBJ whole genome shotgun (WGS) entry which is preliminary data.</text>
</comment>
<keyword evidence="1" id="KW-0808">Transferase</keyword>
<dbReference type="InterPro" id="IPR027417">
    <property type="entry name" value="P-loop_NTPase"/>
</dbReference>
<dbReference type="SUPFAM" id="SSF52540">
    <property type="entry name" value="P-loop containing nucleoside triphosphate hydrolases"/>
    <property type="match status" value="1"/>
</dbReference>
<dbReference type="AlphaFoldDB" id="A0A9D2EDT5"/>
<reference evidence="1" key="1">
    <citation type="journal article" date="2021" name="PeerJ">
        <title>Extensive microbial diversity within the chicken gut microbiome revealed by metagenomics and culture.</title>
        <authorList>
            <person name="Gilroy R."/>
            <person name="Ravi A."/>
            <person name="Getino M."/>
            <person name="Pursley I."/>
            <person name="Horton D.L."/>
            <person name="Alikhan N.F."/>
            <person name="Baker D."/>
            <person name="Gharbi K."/>
            <person name="Hall N."/>
            <person name="Watson M."/>
            <person name="Adriaenssens E.M."/>
            <person name="Foster-Nyarko E."/>
            <person name="Jarju S."/>
            <person name="Secka A."/>
            <person name="Antonio M."/>
            <person name="Oren A."/>
            <person name="Chaudhuri R.R."/>
            <person name="La Ragione R."/>
            <person name="Hildebrand F."/>
            <person name="Pallen M.J."/>
        </authorList>
    </citation>
    <scope>NUCLEOTIDE SEQUENCE</scope>
    <source>
        <strain evidence="1">ChiGjej4B4-7305</strain>
    </source>
</reference>
<dbReference type="GO" id="GO:0016301">
    <property type="term" value="F:kinase activity"/>
    <property type="evidence" value="ECO:0007669"/>
    <property type="project" value="UniProtKB-KW"/>
</dbReference>
<gene>
    <name evidence="1" type="ORF">H9815_06050</name>
</gene>